<evidence type="ECO:0000313" key="5">
    <source>
        <dbReference type="EMBL" id="RJS45401.1"/>
    </source>
</evidence>
<comment type="caution">
    <text evidence="5">The sequence shown here is derived from an EMBL/GenBank/DDBJ whole genome shotgun (WGS) entry which is preliminary data.</text>
</comment>
<dbReference type="OrthoDB" id="9801052at2"/>
<reference evidence="6" key="1">
    <citation type="submission" date="2018-09" db="EMBL/GenBank/DDBJ databases">
        <authorList>
            <person name="Zhu H."/>
        </authorList>
    </citation>
    <scope>NUCLEOTIDE SEQUENCE [LARGE SCALE GENOMIC DNA]</scope>
    <source>
        <strain evidence="6">K1W22B-1</strain>
    </source>
</reference>
<comment type="similarity">
    <text evidence="4">Belongs to the KdsB family.</text>
</comment>
<dbReference type="GO" id="GO:0005829">
    <property type="term" value="C:cytosol"/>
    <property type="evidence" value="ECO:0007669"/>
    <property type="project" value="TreeGrafter"/>
</dbReference>
<keyword evidence="3 4" id="KW-0448">Lipopolysaccharide biosynthesis</keyword>
<dbReference type="GO" id="GO:0009103">
    <property type="term" value="P:lipopolysaccharide biosynthetic process"/>
    <property type="evidence" value="ECO:0007669"/>
    <property type="project" value="UniProtKB-UniRule"/>
</dbReference>
<protein>
    <recommendedName>
        <fullName evidence="4">3-deoxy-manno-octulosonate cytidylyltransferase</fullName>
        <ecNumber evidence="4">2.7.7.38</ecNumber>
    </recommendedName>
    <alternativeName>
        <fullName evidence="4">CMP-2-keto-3-deoxyoctulosonic acid synthase</fullName>
        <shortName evidence="4">CKS</shortName>
        <shortName evidence="4">CMP-KDO synthase</shortName>
    </alternativeName>
</protein>
<dbReference type="InterPro" id="IPR029044">
    <property type="entry name" value="Nucleotide-diphossugar_trans"/>
</dbReference>
<comment type="pathway">
    <text evidence="4">Nucleotide-sugar biosynthesis; CMP-3-deoxy-D-manno-octulosonate biosynthesis; CMP-3-deoxy-D-manno-octulosonate from 3-deoxy-D-manno-octulosonate and CTP: step 1/1.</text>
</comment>
<dbReference type="Gene3D" id="3.90.550.10">
    <property type="entry name" value="Spore Coat Polysaccharide Biosynthesis Protein SpsA, Chain A"/>
    <property type="match status" value="1"/>
</dbReference>
<comment type="catalytic activity">
    <reaction evidence="4">
        <text>3-deoxy-alpha-D-manno-oct-2-ulosonate + CTP = CMP-3-deoxy-beta-D-manno-octulosonate + diphosphate</text>
        <dbReference type="Rhea" id="RHEA:23448"/>
        <dbReference type="ChEBI" id="CHEBI:33019"/>
        <dbReference type="ChEBI" id="CHEBI:37563"/>
        <dbReference type="ChEBI" id="CHEBI:85986"/>
        <dbReference type="ChEBI" id="CHEBI:85987"/>
        <dbReference type="EC" id="2.7.7.38"/>
    </reaction>
</comment>
<dbReference type="NCBIfam" id="TIGR00466">
    <property type="entry name" value="kdsB"/>
    <property type="match status" value="1"/>
</dbReference>
<evidence type="ECO:0000313" key="6">
    <source>
        <dbReference type="Proteomes" id="UP000276542"/>
    </source>
</evidence>
<dbReference type="Proteomes" id="UP000276542">
    <property type="component" value="Unassembled WGS sequence"/>
</dbReference>
<comment type="subcellular location">
    <subcellularLocation>
        <location evidence="4">Cytoplasm</location>
    </subcellularLocation>
</comment>
<evidence type="ECO:0000256" key="2">
    <source>
        <dbReference type="ARBA" id="ARBA00022695"/>
    </source>
</evidence>
<dbReference type="SUPFAM" id="SSF53448">
    <property type="entry name" value="Nucleotide-diphospho-sugar transferases"/>
    <property type="match status" value="1"/>
</dbReference>
<evidence type="ECO:0000256" key="3">
    <source>
        <dbReference type="ARBA" id="ARBA00022985"/>
    </source>
</evidence>
<dbReference type="UniPathway" id="UPA00358">
    <property type="reaction ID" value="UER00476"/>
</dbReference>
<dbReference type="AlphaFoldDB" id="A0A3A5H642"/>
<keyword evidence="2 4" id="KW-0548">Nucleotidyltransferase</keyword>
<organism evidence="5 6">
    <name type="scientific">Nocardioides cavernaquae</name>
    <dbReference type="NCBI Taxonomy" id="2321396"/>
    <lineage>
        <taxon>Bacteria</taxon>
        <taxon>Bacillati</taxon>
        <taxon>Actinomycetota</taxon>
        <taxon>Actinomycetes</taxon>
        <taxon>Propionibacteriales</taxon>
        <taxon>Nocardioidaceae</taxon>
        <taxon>Nocardioides</taxon>
    </lineage>
</organism>
<dbReference type="EMBL" id="QYRP01000002">
    <property type="protein sequence ID" value="RJS45401.1"/>
    <property type="molecule type" value="Genomic_DNA"/>
</dbReference>
<proteinExistence type="inferred from homology"/>
<dbReference type="EC" id="2.7.7.38" evidence="4"/>
<dbReference type="NCBIfam" id="NF003952">
    <property type="entry name" value="PRK05450.1-5"/>
    <property type="match status" value="1"/>
</dbReference>
<dbReference type="PANTHER" id="PTHR42866:SF2">
    <property type="entry name" value="3-DEOXY-MANNO-OCTULOSONATE CYTIDYLYLTRANSFERASE, MITOCHONDRIAL"/>
    <property type="match status" value="1"/>
</dbReference>
<dbReference type="CDD" id="cd02517">
    <property type="entry name" value="CMP-KDO-Synthetase"/>
    <property type="match status" value="1"/>
</dbReference>
<dbReference type="GO" id="GO:0008690">
    <property type="term" value="F:3-deoxy-manno-octulosonate cytidylyltransferase activity"/>
    <property type="evidence" value="ECO:0007669"/>
    <property type="project" value="UniProtKB-UniRule"/>
</dbReference>
<keyword evidence="4" id="KW-0963">Cytoplasm</keyword>
<sequence>MMPFSEPRVRVVIPARFGSVRLPGKPLVDLAGRPMVVRVAESVIEALPEAEVVVAVDDQRILDVLGSFNLDGLMTSTSCLSGTDRAAEVARSRGWGADDLVINVQGDEPLLPADLLRAFALFCVSESIAMATVSAPVATLDEVHDPNVVKLMVRSDDTAITFSRSPIPFDRDREPSQWMLDRYLRHLGLYAYRNGVLQSLTSAAPSIAEETEKLEQLRALWIGIPIHVMRWFEAPPGGVDTPEDVRRVSAVLEGVSA</sequence>
<keyword evidence="1 4" id="KW-0808">Transferase</keyword>
<evidence type="ECO:0000256" key="1">
    <source>
        <dbReference type="ARBA" id="ARBA00022679"/>
    </source>
</evidence>
<accession>A0A3A5H642</accession>
<dbReference type="PANTHER" id="PTHR42866">
    <property type="entry name" value="3-DEOXY-MANNO-OCTULOSONATE CYTIDYLYLTRANSFERASE"/>
    <property type="match status" value="1"/>
</dbReference>
<keyword evidence="6" id="KW-1185">Reference proteome</keyword>
<dbReference type="InterPro" id="IPR004528">
    <property type="entry name" value="KdsB"/>
</dbReference>
<dbReference type="InterPro" id="IPR003329">
    <property type="entry name" value="Cytidylyl_trans"/>
</dbReference>
<name>A0A3A5H642_9ACTN</name>
<gene>
    <name evidence="4 5" type="primary">kdsB</name>
    <name evidence="5" type="ORF">D4739_03645</name>
</gene>
<dbReference type="GO" id="GO:0033468">
    <property type="term" value="P:CMP-keto-3-deoxy-D-manno-octulosonic acid biosynthetic process"/>
    <property type="evidence" value="ECO:0007669"/>
    <property type="project" value="UniProtKB-UniRule"/>
</dbReference>
<evidence type="ECO:0000256" key="4">
    <source>
        <dbReference type="HAMAP-Rule" id="MF_00057"/>
    </source>
</evidence>
<dbReference type="HAMAP" id="MF_00057">
    <property type="entry name" value="KdsB"/>
    <property type="match status" value="1"/>
</dbReference>
<comment type="function">
    <text evidence="4">Activates KDO (a required 8-carbon sugar) for incorporation into bacterial lipopolysaccharide in Gram-negative bacteria.</text>
</comment>
<dbReference type="Pfam" id="PF02348">
    <property type="entry name" value="CTP_transf_3"/>
    <property type="match status" value="1"/>
</dbReference>